<gene>
    <name evidence="1" type="ORF">ABZ510_05265</name>
</gene>
<dbReference type="EMBL" id="JBEYBF010000002">
    <property type="protein sequence ID" value="MEU1951252.1"/>
    <property type="molecule type" value="Genomic_DNA"/>
</dbReference>
<evidence type="ECO:0000313" key="1">
    <source>
        <dbReference type="EMBL" id="MEU1951252.1"/>
    </source>
</evidence>
<protein>
    <submittedName>
        <fullName evidence="1">Uncharacterized protein</fullName>
    </submittedName>
</protein>
<dbReference type="RefSeq" id="WP_063045403.1">
    <property type="nucleotide sequence ID" value="NZ_JBEXYG010000001.1"/>
</dbReference>
<evidence type="ECO:0000313" key="2">
    <source>
        <dbReference type="Proteomes" id="UP001550628"/>
    </source>
</evidence>
<comment type="caution">
    <text evidence="1">The sequence shown here is derived from an EMBL/GenBank/DDBJ whole genome shotgun (WGS) entry which is preliminary data.</text>
</comment>
<accession>A0ABV2WK51</accession>
<dbReference type="Proteomes" id="UP001550628">
    <property type="component" value="Unassembled WGS sequence"/>
</dbReference>
<dbReference type="GeneID" id="96247062"/>
<organism evidence="1 2">
    <name type="scientific">Nocardia rhamnosiphila</name>
    <dbReference type="NCBI Taxonomy" id="426716"/>
    <lineage>
        <taxon>Bacteria</taxon>
        <taxon>Bacillati</taxon>
        <taxon>Actinomycetota</taxon>
        <taxon>Actinomycetes</taxon>
        <taxon>Mycobacteriales</taxon>
        <taxon>Nocardiaceae</taxon>
        <taxon>Nocardia</taxon>
    </lineage>
</organism>
<keyword evidence="2" id="KW-1185">Reference proteome</keyword>
<name>A0ABV2WK51_9NOCA</name>
<proteinExistence type="predicted"/>
<sequence length="171" mass="19984">MPSTGEPTTARDTPEDQEVQNDELFRAWLQLQQEAMENEFVEVDVPELAGHLWTREGLVTAEHEMLRRYSNFDDMAAEENLEVAVRFMYFIGETFRRALEGIWVLLPPNPPERPDPLCVIDSPMWTSFHEPTHMIELAFDRRTGKEVSWIFDRTVKRHQKWVAAGRPARDS</sequence>
<reference evidence="1 2" key="1">
    <citation type="submission" date="2024-06" db="EMBL/GenBank/DDBJ databases">
        <title>The Natural Products Discovery Center: Release of the First 8490 Sequenced Strains for Exploring Actinobacteria Biosynthetic Diversity.</title>
        <authorList>
            <person name="Kalkreuter E."/>
            <person name="Kautsar S.A."/>
            <person name="Yang D."/>
            <person name="Bader C.D."/>
            <person name="Teijaro C.N."/>
            <person name="Fluegel L."/>
            <person name="Davis C.M."/>
            <person name="Simpson J.R."/>
            <person name="Lauterbach L."/>
            <person name="Steele A.D."/>
            <person name="Gui C."/>
            <person name="Meng S."/>
            <person name="Li G."/>
            <person name="Viehrig K."/>
            <person name="Ye F."/>
            <person name="Su P."/>
            <person name="Kiefer A.F."/>
            <person name="Nichols A."/>
            <person name="Cepeda A.J."/>
            <person name="Yan W."/>
            <person name="Fan B."/>
            <person name="Jiang Y."/>
            <person name="Adhikari A."/>
            <person name="Zheng C.-J."/>
            <person name="Schuster L."/>
            <person name="Cowan T.M."/>
            <person name="Smanski M.J."/>
            <person name="Chevrette M.G."/>
            <person name="De Carvalho L.P.S."/>
            <person name="Shen B."/>
        </authorList>
    </citation>
    <scope>NUCLEOTIDE SEQUENCE [LARGE SCALE GENOMIC DNA]</scope>
    <source>
        <strain evidence="1 2">NPDC019708</strain>
    </source>
</reference>